<evidence type="ECO:0000256" key="2">
    <source>
        <dbReference type="ARBA" id="ARBA00023125"/>
    </source>
</evidence>
<dbReference type="InterPro" id="IPR009057">
    <property type="entry name" value="Homeodomain-like_sf"/>
</dbReference>
<dbReference type="RefSeq" id="WP_201093281.1">
    <property type="nucleotide sequence ID" value="NZ_CP067393.1"/>
</dbReference>
<dbReference type="PANTHER" id="PTHR47506:SF6">
    <property type="entry name" value="HTH-TYPE TRANSCRIPTIONAL REPRESSOR NEMR"/>
    <property type="match status" value="1"/>
</dbReference>
<name>A0A974NGL0_9GAMM</name>
<dbReference type="Gene3D" id="1.10.357.10">
    <property type="entry name" value="Tetracycline Repressor, domain 2"/>
    <property type="match status" value="1"/>
</dbReference>
<keyword evidence="3" id="KW-0804">Transcription</keyword>
<dbReference type="Proteomes" id="UP000595278">
    <property type="component" value="Chromosome"/>
</dbReference>
<protein>
    <submittedName>
        <fullName evidence="6">TetR family transcriptional regulator</fullName>
    </submittedName>
</protein>
<dbReference type="InterPro" id="IPR036271">
    <property type="entry name" value="Tet_transcr_reg_TetR-rel_C_sf"/>
</dbReference>
<dbReference type="GO" id="GO:0003677">
    <property type="term" value="F:DNA binding"/>
    <property type="evidence" value="ECO:0007669"/>
    <property type="project" value="UniProtKB-UniRule"/>
</dbReference>
<evidence type="ECO:0000256" key="1">
    <source>
        <dbReference type="ARBA" id="ARBA00023015"/>
    </source>
</evidence>
<dbReference type="EMBL" id="CP067393">
    <property type="protein sequence ID" value="QQP85982.1"/>
    <property type="molecule type" value="Genomic_DNA"/>
</dbReference>
<keyword evidence="1" id="KW-0805">Transcription regulation</keyword>
<sequence length="191" mass="21685">MAYLKKNERYNAILETAMKIITQEGIAAITARRIAHDANIAVGQIHHHFKSVGQLKAEALAKVTENLITKAQQTHQNESIINQITNIISPIEGEIGSVMRRLWNEAVFLAERDPDIKLAYKQSIQEWHKATTKLIGQAKQQQLITTRNCSELAWQLIALSCGFDSLAVIEEFRFDIDTIKKHIIKIICQKE</sequence>
<dbReference type="SUPFAM" id="SSF48498">
    <property type="entry name" value="Tetracyclin repressor-like, C-terminal domain"/>
    <property type="match status" value="1"/>
</dbReference>
<dbReference type="SUPFAM" id="SSF46689">
    <property type="entry name" value="Homeodomain-like"/>
    <property type="match status" value="1"/>
</dbReference>
<evidence type="ECO:0000313" key="7">
    <source>
        <dbReference type="Proteomes" id="UP000595278"/>
    </source>
</evidence>
<keyword evidence="7" id="KW-1185">Reference proteome</keyword>
<dbReference type="KEGG" id="eaz:JHT90_01630"/>
<evidence type="ECO:0000256" key="3">
    <source>
        <dbReference type="ARBA" id="ARBA00023163"/>
    </source>
</evidence>
<gene>
    <name evidence="6" type="ORF">JHT90_01630</name>
</gene>
<evidence type="ECO:0000256" key="4">
    <source>
        <dbReference type="PROSITE-ProRule" id="PRU00335"/>
    </source>
</evidence>
<accession>A0A974NGL0</accession>
<reference evidence="6 7" key="1">
    <citation type="submission" date="2021-01" db="EMBL/GenBank/DDBJ databases">
        <title>Entomomonas sp. F2A isolated from a house cricket (Acheta domesticus).</title>
        <authorList>
            <person name="Spergser J."/>
            <person name="Busse H.-J."/>
        </authorList>
    </citation>
    <scope>NUCLEOTIDE SEQUENCE [LARGE SCALE GENOMIC DNA]</scope>
    <source>
        <strain evidence="6 7">F2A</strain>
    </source>
</reference>
<feature type="DNA-binding region" description="H-T-H motif" evidence="4">
    <location>
        <begin position="30"/>
        <end position="49"/>
    </location>
</feature>
<dbReference type="Pfam" id="PF00440">
    <property type="entry name" value="TetR_N"/>
    <property type="match status" value="1"/>
</dbReference>
<dbReference type="NCBIfam" id="NF011572">
    <property type="entry name" value="PRK14996.1"/>
    <property type="match status" value="1"/>
</dbReference>
<evidence type="ECO:0000259" key="5">
    <source>
        <dbReference type="PROSITE" id="PS50977"/>
    </source>
</evidence>
<dbReference type="PANTHER" id="PTHR47506">
    <property type="entry name" value="TRANSCRIPTIONAL REGULATORY PROTEIN"/>
    <property type="match status" value="1"/>
</dbReference>
<keyword evidence="2 4" id="KW-0238">DNA-binding</keyword>
<dbReference type="AlphaFoldDB" id="A0A974NGL0"/>
<dbReference type="InterPro" id="IPR001647">
    <property type="entry name" value="HTH_TetR"/>
</dbReference>
<evidence type="ECO:0000313" key="6">
    <source>
        <dbReference type="EMBL" id="QQP85982.1"/>
    </source>
</evidence>
<dbReference type="PROSITE" id="PS50977">
    <property type="entry name" value="HTH_TETR_2"/>
    <property type="match status" value="1"/>
</dbReference>
<organism evidence="6 7">
    <name type="scientific">Entomomonas asaccharolytica</name>
    <dbReference type="NCBI Taxonomy" id="2785331"/>
    <lineage>
        <taxon>Bacteria</taxon>
        <taxon>Pseudomonadati</taxon>
        <taxon>Pseudomonadota</taxon>
        <taxon>Gammaproteobacteria</taxon>
        <taxon>Pseudomonadales</taxon>
        <taxon>Pseudomonadaceae</taxon>
        <taxon>Entomomonas</taxon>
    </lineage>
</organism>
<proteinExistence type="predicted"/>
<feature type="domain" description="HTH tetR-type" evidence="5">
    <location>
        <begin position="7"/>
        <end position="67"/>
    </location>
</feature>